<sequence>MSSNFQLKKQKILQQLNVPVHEYTDLSPKGSVDEGIRELVDEVNAIPGLVTTSSCAGRVAVFLEGAKKDASADITVDSQPFAGPGGKGGGRWLYISHEPIDVKEELGNLSLYEFLGFESAPARSAQEIHPNVNQRTVRFKFEPMILHVLTGSLDDAQKVITAALAAGFRESGAVGLAPNHDGSVTPVVSVRTNGLTFDSIVGYETNTSSLRTIVDEAYLLHLCLTANERFNENTSRIQRFREALKSRYQRTSSEKKGTNWEDSNLRRDRKRQEGLQKQLLLRSFDNASSPSAKVEDSQEHIDTGLFDG</sequence>
<comment type="function">
    <text evidence="10">S-adenosyl-L-methionine-dependent methyltransferase that acts as a component of the wybutosine biosynthesis pathway. Wybutosine is a hyper modified guanosine with a tricyclic base found at the 3'-position adjacent to the anticodon of eukaryotic phenylalanine tRNA. Probably methylates N-4 position of wybutosine-86 to produce wybutosine-72.</text>
</comment>
<dbReference type="Proteomes" id="UP000800041">
    <property type="component" value="Unassembled WGS sequence"/>
</dbReference>
<feature type="region of interest" description="Disordered" evidence="12">
    <location>
        <begin position="248"/>
        <end position="272"/>
    </location>
</feature>
<feature type="compositionally biased region" description="Basic and acidic residues" evidence="12">
    <location>
        <begin position="293"/>
        <end position="302"/>
    </location>
</feature>
<dbReference type="Pfam" id="PF02676">
    <property type="entry name" value="TYW3"/>
    <property type="match status" value="1"/>
</dbReference>
<evidence type="ECO:0000256" key="8">
    <source>
        <dbReference type="ARBA" id="ARBA00030554"/>
    </source>
</evidence>
<evidence type="ECO:0000256" key="4">
    <source>
        <dbReference type="ARBA" id="ARBA00022603"/>
    </source>
</evidence>
<evidence type="ECO:0000256" key="2">
    <source>
        <dbReference type="ARBA" id="ARBA00008569"/>
    </source>
</evidence>
<dbReference type="InterPro" id="IPR036602">
    <property type="entry name" value="tRNA_yW-synthesising-like_sf"/>
</dbReference>
<dbReference type="Gene3D" id="3.30.1960.10">
    <property type="entry name" value="tRNA wybutosine-synthesizing-like"/>
    <property type="match status" value="1"/>
</dbReference>
<feature type="region of interest" description="Disordered" evidence="12">
    <location>
        <begin position="286"/>
        <end position="308"/>
    </location>
</feature>
<evidence type="ECO:0000256" key="5">
    <source>
        <dbReference type="ARBA" id="ARBA00022679"/>
    </source>
</evidence>
<dbReference type="PANTHER" id="PTHR48418:SF1">
    <property type="entry name" value="TRNA WYBUTOSINE-SYNTHESIZING PROTEIN 3"/>
    <property type="match status" value="1"/>
</dbReference>
<evidence type="ECO:0000256" key="3">
    <source>
        <dbReference type="ARBA" id="ARBA00012750"/>
    </source>
</evidence>
<evidence type="ECO:0000256" key="11">
    <source>
        <dbReference type="ARBA" id="ARBA00069229"/>
    </source>
</evidence>
<evidence type="ECO:0000256" key="7">
    <source>
        <dbReference type="ARBA" id="ARBA00022694"/>
    </source>
</evidence>
<dbReference type="PANTHER" id="PTHR48418">
    <property type="entry name" value="TRNA WYBUTOSINE-SYNTHESIZING PROTEIN 3"/>
    <property type="match status" value="1"/>
</dbReference>
<dbReference type="InterPro" id="IPR003827">
    <property type="entry name" value="tRNA_yW-synthesising"/>
</dbReference>
<dbReference type="GO" id="GO:0032259">
    <property type="term" value="P:methylation"/>
    <property type="evidence" value="ECO:0007669"/>
    <property type="project" value="UniProtKB-KW"/>
</dbReference>
<keyword evidence="6" id="KW-0949">S-adenosyl-L-methionine</keyword>
<reference evidence="14" key="1">
    <citation type="journal article" date="2020" name="Stud. Mycol.">
        <title>101 Dothideomycetes genomes: a test case for predicting lifestyles and emergence of pathogens.</title>
        <authorList>
            <person name="Haridas S."/>
            <person name="Albert R."/>
            <person name="Binder M."/>
            <person name="Bloem J."/>
            <person name="Labutti K."/>
            <person name="Salamov A."/>
            <person name="Andreopoulos B."/>
            <person name="Baker S."/>
            <person name="Barry K."/>
            <person name="Bills G."/>
            <person name="Bluhm B."/>
            <person name="Cannon C."/>
            <person name="Castanera R."/>
            <person name="Culley D."/>
            <person name="Daum C."/>
            <person name="Ezra D."/>
            <person name="Gonzalez J."/>
            <person name="Henrissat B."/>
            <person name="Kuo A."/>
            <person name="Liang C."/>
            <person name="Lipzen A."/>
            <person name="Lutzoni F."/>
            <person name="Magnuson J."/>
            <person name="Mondo S."/>
            <person name="Nolan M."/>
            <person name="Ohm R."/>
            <person name="Pangilinan J."/>
            <person name="Park H.-J."/>
            <person name="Ramirez L."/>
            <person name="Alfaro M."/>
            <person name="Sun H."/>
            <person name="Tritt A."/>
            <person name="Yoshinaga Y."/>
            <person name="Zwiers L.-H."/>
            <person name="Turgeon B."/>
            <person name="Goodwin S."/>
            <person name="Spatafora J."/>
            <person name="Crous P."/>
            <person name="Grigoriev I."/>
        </authorList>
    </citation>
    <scope>NUCLEOTIDE SEQUENCE</scope>
    <source>
        <strain evidence="14">CBS 113979</strain>
    </source>
</reference>
<dbReference type="EMBL" id="ML977139">
    <property type="protein sequence ID" value="KAF1991582.1"/>
    <property type="molecule type" value="Genomic_DNA"/>
</dbReference>
<dbReference type="GO" id="GO:0008168">
    <property type="term" value="F:methyltransferase activity"/>
    <property type="evidence" value="ECO:0007669"/>
    <property type="project" value="UniProtKB-KW"/>
</dbReference>
<accession>A0A6G1HEW3</accession>
<comment type="catalytic activity">
    <reaction evidence="9">
        <text>4-demethyl-7-[(3S)-3-amino-3-carboxypropyl]wyosine(37) in tRNA(Phe) + S-adenosyl-L-methionine = 7-[(3S)-3-amino-3-carboxypropyl]wyosine(37) in tRNA(Phe) + S-adenosyl-L-homocysteine + H(+)</text>
        <dbReference type="Rhea" id="RHEA:36635"/>
        <dbReference type="Rhea" id="RHEA-COMP:10378"/>
        <dbReference type="Rhea" id="RHEA-COMP:10379"/>
        <dbReference type="ChEBI" id="CHEBI:15378"/>
        <dbReference type="ChEBI" id="CHEBI:57856"/>
        <dbReference type="ChEBI" id="CHEBI:59789"/>
        <dbReference type="ChEBI" id="CHEBI:73543"/>
        <dbReference type="ChEBI" id="CHEBI:73550"/>
        <dbReference type="EC" id="2.1.1.282"/>
    </reaction>
</comment>
<keyword evidence="5" id="KW-0808">Transferase</keyword>
<protein>
    <recommendedName>
        <fullName evidence="11">tRNA wybutosine-synthesizing protein 3</fullName>
        <ecNumber evidence="3">2.1.1.282</ecNumber>
    </recommendedName>
    <alternativeName>
        <fullName evidence="8">tRNA(Phe) 7-((3-amino-3-carboxypropyl)-4-demethylwyosine(37)-N(4))-methyltransferase</fullName>
    </alternativeName>
</protein>
<dbReference type="OrthoDB" id="263283at2759"/>
<comment type="similarity">
    <text evidence="2">Belongs to the TYW3 family.</text>
</comment>
<feature type="compositionally biased region" description="Basic and acidic residues" evidence="12">
    <location>
        <begin position="252"/>
        <end position="272"/>
    </location>
</feature>
<comment type="pathway">
    <text evidence="1">tRNA modification; wybutosine-tRNA(Phe) biosynthesis.</text>
</comment>
<gene>
    <name evidence="14" type="ORF">K402DRAFT_409737</name>
</gene>
<evidence type="ECO:0000259" key="13">
    <source>
        <dbReference type="Pfam" id="PF02676"/>
    </source>
</evidence>
<feature type="domain" description="tRNA wybutosine-synthesizing protein" evidence="13">
    <location>
        <begin position="8"/>
        <end position="245"/>
    </location>
</feature>
<evidence type="ECO:0000313" key="15">
    <source>
        <dbReference type="Proteomes" id="UP000800041"/>
    </source>
</evidence>
<evidence type="ECO:0000256" key="1">
    <source>
        <dbReference type="ARBA" id="ARBA00004797"/>
    </source>
</evidence>
<evidence type="ECO:0000256" key="10">
    <source>
        <dbReference type="ARBA" id="ARBA00058049"/>
    </source>
</evidence>
<dbReference type="GO" id="GO:0008033">
    <property type="term" value="P:tRNA processing"/>
    <property type="evidence" value="ECO:0007669"/>
    <property type="project" value="UniProtKB-KW"/>
</dbReference>
<dbReference type="FunFam" id="3.30.1960.10:FF:000003">
    <property type="entry name" value="tRNA methyltransferase"/>
    <property type="match status" value="1"/>
</dbReference>
<evidence type="ECO:0000313" key="14">
    <source>
        <dbReference type="EMBL" id="KAF1991582.1"/>
    </source>
</evidence>
<proteinExistence type="inferred from homology"/>
<keyword evidence="4" id="KW-0489">Methyltransferase</keyword>
<evidence type="ECO:0000256" key="9">
    <source>
        <dbReference type="ARBA" id="ARBA00049202"/>
    </source>
</evidence>
<dbReference type="SUPFAM" id="SSF111278">
    <property type="entry name" value="SSo0622-like"/>
    <property type="match status" value="1"/>
</dbReference>
<organism evidence="14 15">
    <name type="scientific">Aulographum hederae CBS 113979</name>
    <dbReference type="NCBI Taxonomy" id="1176131"/>
    <lineage>
        <taxon>Eukaryota</taxon>
        <taxon>Fungi</taxon>
        <taxon>Dikarya</taxon>
        <taxon>Ascomycota</taxon>
        <taxon>Pezizomycotina</taxon>
        <taxon>Dothideomycetes</taxon>
        <taxon>Pleosporomycetidae</taxon>
        <taxon>Aulographales</taxon>
        <taxon>Aulographaceae</taxon>
    </lineage>
</organism>
<dbReference type="EC" id="2.1.1.282" evidence="3"/>
<keyword evidence="15" id="KW-1185">Reference proteome</keyword>
<keyword evidence="7" id="KW-0819">tRNA processing</keyword>
<evidence type="ECO:0000256" key="12">
    <source>
        <dbReference type="SAM" id="MobiDB-lite"/>
    </source>
</evidence>
<evidence type="ECO:0000256" key="6">
    <source>
        <dbReference type="ARBA" id="ARBA00022691"/>
    </source>
</evidence>
<name>A0A6G1HEW3_9PEZI</name>
<dbReference type="AlphaFoldDB" id="A0A6G1HEW3"/>